<dbReference type="EMBL" id="LVVM01005379">
    <property type="protein sequence ID" value="OJA10739.1"/>
    <property type="molecule type" value="Genomic_DNA"/>
</dbReference>
<dbReference type="Proteomes" id="UP000183567">
    <property type="component" value="Unassembled WGS sequence"/>
</dbReference>
<comment type="caution">
    <text evidence="2">The sequence shown here is derived from an EMBL/GenBank/DDBJ whole genome shotgun (WGS) entry which is preliminary data.</text>
</comment>
<evidence type="ECO:0000256" key="1">
    <source>
        <dbReference type="SAM" id="MobiDB-lite"/>
    </source>
</evidence>
<name>A0A1J8PSJ9_9AGAM</name>
<proteinExistence type="predicted"/>
<sequence>MPAFLHPLSPSSSETYIDFPSPTQKAGPRPHFYMNNNEHYTSSGSETHLRRTDDDFNVLAESTSFLSRAPAISNDTNIPVHILKDAIAAQYATCEKYRHRVLSTMWEIEESKRWSLVSEHTLRGLKDKHAASELALQSWVECLENEVKKSSIASLNSADRNNAEKGVLGCVESQFDRLERLAIARGLTDEDLGMLDDADSSDSQG</sequence>
<keyword evidence="3" id="KW-1185">Reference proteome</keyword>
<dbReference type="OrthoDB" id="2692562at2759"/>
<dbReference type="AlphaFoldDB" id="A0A1J8PSJ9"/>
<accession>A0A1J8PSJ9</accession>
<evidence type="ECO:0000313" key="2">
    <source>
        <dbReference type="EMBL" id="OJA10739.1"/>
    </source>
</evidence>
<organism evidence="2 3">
    <name type="scientific">Rhizopogon vesiculosus</name>
    <dbReference type="NCBI Taxonomy" id="180088"/>
    <lineage>
        <taxon>Eukaryota</taxon>
        <taxon>Fungi</taxon>
        <taxon>Dikarya</taxon>
        <taxon>Basidiomycota</taxon>
        <taxon>Agaricomycotina</taxon>
        <taxon>Agaricomycetes</taxon>
        <taxon>Agaricomycetidae</taxon>
        <taxon>Boletales</taxon>
        <taxon>Suillineae</taxon>
        <taxon>Rhizopogonaceae</taxon>
        <taxon>Rhizopogon</taxon>
    </lineage>
</organism>
<protein>
    <submittedName>
        <fullName evidence="2">Uncharacterized protein</fullName>
    </submittedName>
</protein>
<gene>
    <name evidence="2" type="ORF">AZE42_10185</name>
</gene>
<evidence type="ECO:0000313" key="3">
    <source>
        <dbReference type="Proteomes" id="UP000183567"/>
    </source>
</evidence>
<reference evidence="2 3" key="1">
    <citation type="submission" date="2016-03" db="EMBL/GenBank/DDBJ databases">
        <title>Comparative genomics of the ectomycorrhizal sister species Rhizopogon vinicolor and Rhizopogon vesiculosus (Basidiomycota: Boletales) reveals a divergence of the mating type B locus.</title>
        <authorList>
            <person name="Mujic A.B."/>
            <person name="Kuo A."/>
            <person name="Tritt A."/>
            <person name="Lipzen A."/>
            <person name="Chen C."/>
            <person name="Johnson J."/>
            <person name="Sharma A."/>
            <person name="Barry K."/>
            <person name="Grigoriev I.V."/>
            <person name="Spatafora J.W."/>
        </authorList>
    </citation>
    <scope>NUCLEOTIDE SEQUENCE [LARGE SCALE GENOMIC DNA]</scope>
    <source>
        <strain evidence="2 3">AM-OR11-056</strain>
    </source>
</reference>
<feature type="region of interest" description="Disordered" evidence="1">
    <location>
        <begin position="1"/>
        <end position="28"/>
    </location>
</feature>
<dbReference type="STRING" id="180088.A0A1J8PSJ9"/>